<dbReference type="PANTHER" id="PTHR30136">
    <property type="entry name" value="HELIX-TURN-HELIX TRANSCRIPTIONAL REGULATOR, ICLR FAMILY"/>
    <property type="match status" value="1"/>
</dbReference>
<dbReference type="PANTHER" id="PTHR30136:SF24">
    <property type="entry name" value="HTH-TYPE TRANSCRIPTIONAL REPRESSOR ALLR"/>
    <property type="match status" value="1"/>
</dbReference>
<comment type="caution">
    <text evidence="2">The sequence shown here is derived from an EMBL/GenBank/DDBJ whole genome shotgun (WGS) entry which is preliminary data.</text>
</comment>
<evidence type="ECO:0000313" key="2">
    <source>
        <dbReference type="EMBL" id="MFC6706238.1"/>
    </source>
</evidence>
<gene>
    <name evidence="2" type="ORF">ACFQDH_13455</name>
</gene>
<dbReference type="PROSITE" id="PS51078">
    <property type="entry name" value="ICLR_ED"/>
    <property type="match status" value="1"/>
</dbReference>
<reference evidence="3" key="1">
    <citation type="journal article" date="2019" name="Int. J. Syst. Evol. Microbiol.">
        <title>The Global Catalogue of Microorganisms (GCM) 10K type strain sequencing project: providing services to taxonomists for standard genome sequencing and annotation.</title>
        <authorList>
            <consortium name="The Broad Institute Genomics Platform"/>
            <consortium name="The Broad Institute Genome Sequencing Center for Infectious Disease"/>
            <person name="Wu L."/>
            <person name="Ma J."/>
        </authorList>
    </citation>
    <scope>NUCLEOTIDE SEQUENCE [LARGE SCALE GENOMIC DNA]</scope>
    <source>
        <strain evidence="3">CCUG 58127</strain>
    </source>
</reference>
<dbReference type="EMBL" id="JBHSWH010000001">
    <property type="protein sequence ID" value="MFC6706238.1"/>
    <property type="molecule type" value="Genomic_DNA"/>
</dbReference>
<dbReference type="InterPro" id="IPR050707">
    <property type="entry name" value="HTH_MetabolicPath_Reg"/>
</dbReference>
<name>A0ABW2AHN4_9MICO</name>
<evidence type="ECO:0000259" key="1">
    <source>
        <dbReference type="PROSITE" id="PS51078"/>
    </source>
</evidence>
<sequence>MLTCELPERQLATALTANDFQPFTERTITTPDAYRAELAKVRAQGWSEDSAEHEDFINCVAAPIRDSAGRIIAAASVSVPDVILSRDEVHDLLPALQQTTAAIAADWASTTERT</sequence>
<protein>
    <submittedName>
        <fullName evidence="2">IclR family transcriptional regulator</fullName>
    </submittedName>
</protein>
<keyword evidence="3" id="KW-1185">Reference proteome</keyword>
<organism evidence="2 3">
    <name type="scientific">Flexivirga alba</name>
    <dbReference type="NCBI Taxonomy" id="702742"/>
    <lineage>
        <taxon>Bacteria</taxon>
        <taxon>Bacillati</taxon>
        <taxon>Actinomycetota</taxon>
        <taxon>Actinomycetes</taxon>
        <taxon>Micrococcales</taxon>
        <taxon>Dermacoccaceae</taxon>
        <taxon>Flexivirga</taxon>
    </lineage>
</organism>
<feature type="domain" description="IclR-ED" evidence="1">
    <location>
        <begin position="1"/>
        <end position="109"/>
    </location>
</feature>
<dbReference type="InterPro" id="IPR014757">
    <property type="entry name" value="Tscrpt_reg_IclR_C"/>
</dbReference>
<accession>A0ABW2AHN4</accession>
<dbReference type="Gene3D" id="3.30.450.40">
    <property type="match status" value="1"/>
</dbReference>
<dbReference type="SUPFAM" id="SSF55781">
    <property type="entry name" value="GAF domain-like"/>
    <property type="match status" value="1"/>
</dbReference>
<proteinExistence type="predicted"/>
<evidence type="ECO:0000313" key="3">
    <source>
        <dbReference type="Proteomes" id="UP001596298"/>
    </source>
</evidence>
<dbReference type="Proteomes" id="UP001596298">
    <property type="component" value="Unassembled WGS sequence"/>
</dbReference>
<dbReference type="InterPro" id="IPR029016">
    <property type="entry name" value="GAF-like_dom_sf"/>
</dbReference>
<dbReference type="RefSeq" id="WP_382402103.1">
    <property type="nucleotide sequence ID" value="NZ_JBHSWH010000001.1"/>
</dbReference>
<dbReference type="Pfam" id="PF01614">
    <property type="entry name" value="IclR_C"/>
    <property type="match status" value="1"/>
</dbReference>